<evidence type="ECO:0008006" key="3">
    <source>
        <dbReference type="Google" id="ProtNLM"/>
    </source>
</evidence>
<gene>
    <name evidence="1" type="ORF">O0931_09615</name>
</gene>
<organism evidence="1 2">
    <name type="scientific">Pedobacter rhodius</name>
    <dbReference type="NCBI Taxonomy" id="3004098"/>
    <lineage>
        <taxon>Bacteria</taxon>
        <taxon>Pseudomonadati</taxon>
        <taxon>Bacteroidota</taxon>
        <taxon>Sphingobacteriia</taxon>
        <taxon>Sphingobacteriales</taxon>
        <taxon>Sphingobacteriaceae</taxon>
        <taxon>Pedobacter</taxon>
    </lineage>
</organism>
<comment type="caution">
    <text evidence="1">The sequence shown here is derived from an EMBL/GenBank/DDBJ whole genome shotgun (WGS) entry which is preliminary data.</text>
</comment>
<sequence length="175" mass="20408">MLSFFNKIVDVLNGNNIPYMLSGSIAMGVYIVPRATRDFDFIIHLQPKDVDAFVSNFQDGYYCNVNSVKDAIKQQSLFNIIDHASGYKADFVILKNEEFRQEEFNRRVEMEYFGKSVYLVTVEDLLISKLIWIQVLQSAIQVNDIKNLAELETLDWDYINKWVKILKLATFNLFK</sequence>
<dbReference type="RefSeq" id="WP_269415342.1">
    <property type="nucleotide sequence ID" value="NZ_JAPWGL010000002.1"/>
</dbReference>
<dbReference type="Proteomes" id="UP001144341">
    <property type="component" value="Unassembled WGS sequence"/>
</dbReference>
<keyword evidence="2" id="KW-1185">Reference proteome</keyword>
<reference evidence="1" key="1">
    <citation type="submission" date="2022-12" db="EMBL/GenBank/DDBJ databases">
        <title>Genome sequence of SJ11.</title>
        <authorList>
            <person name="Woo H."/>
        </authorList>
    </citation>
    <scope>NUCLEOTIDE SEQUENCE</scope>
    <source>
        <strain evidence="1">SJ11</strain>
    </source>
</reference>
<evidence type="ECO:0000313" key="2">
    <source>
        <dbReference type="Proteomes" id="UP001144341"/>
    </source>
</evidence>
<name>A0ABT4KX97_9SPHI</name>
<proteinExistence type="predicted"/>
<protein>
    <recommendedName>
        <fullName evidence="3">Nucleotidyl transferase AbiEii toxin, Type IV TA system</fullName>
    </recommendedName>
</protein>
<accession>A0ABT4KX97</accession>
<dbReference type="Gene3D" id="3.30.460.40">
    <property type="match status" value="1"/>
</dbReference>
<dbReference type="SUPFAM" id="SSF81301">
    <property type="entry name" value="Nucleotidyltransferase"/>
    <property type="match status" value="1"/>
</dbReference>
<dbReference type="InterPro" id="IPR043519">
    <property type="entry name" value="NT_sf"/>
</dbReference>
<dbReference type="EMBL" id="JAPWGL010000002">
    <property type="protein sequence ID" value="MCZ4223554.1"/>
    <property type="molecule type" value="Genomic_DNA"/>
</dbReference>
<evidence type="ECO:0000313" key="1">
    <source>
        <dbReference type="EMBL" id="MCZ4223554.1"/>
    </source>
</evidence>